<keyword evidence="2" id="KW-1185">Reference proteome</keyword>
<reference evidence="1 2" key="1">
    <citation type="submission" date="2014-07" db="EMBL/GenBank/DDBJ databases">
        <title>Genome of Chryseobacterium luteum DSM 18605.</title>
        <authorList>
            <person name="Stropko S.J."/>
            <person name="Pipes S.E."/>
            <person name="Newman J.D."/>
        </authorList>
    </citation>
    <scope>NUCLEOTIDE SEQUENCE [LARGE SCALE GENOMIC DNA]</scope>
    <source>
        <strain evidence="1 2">DSM 18605</strain>
    </source>
</reference>
<dbReference type="SUPFAM" id="SSF48295">
    <property type="entry name" value="TrpR-like"/>
    <property type="match status" value="1"/>
</dbReference>
<dbReference type="GO" id="GO:0043565">
    <property type="term" value="F:sequence-specific DNA binding"/>
    <property type="evidence" value="ECO:0007669"/>
    <property type="project" value="InterPro"/>
</dbReference>
<evidence type="ECO:0000313" key="2">
    <source>
        <dbReference type="Proteomes" id="UP000028703"/>
    </source>
</evidence>
<organism evidence="1 2">
    <name type="scientific">Chryseobacterium luteum</name>
    <dbReference type="NCBI Taxonomy" id="421531"/>
    <lineage>
        <taxon>Bacteria</taxon>
        <taxon>Pseudomonadati</taxon>
        <taxon>Bacteroidota</taxon>
        <taxon>Flavobacteriia</taxon>
        <taxon>Flavobacteriales</taxon>
        <taxon>Weeksellaceae</taxon>
        <taxon>Chryseobacterium group</taxon>
        <taxon>Chryseobacterium</taxon>
    </lineage>
</organism>
<dbReference type="EMBL" id="JPRO01000015">
    <property type="protein sequence ID" value="KFF01680.1"/>
    <property type="molecule type" value="Genomic_DNA"/>
</dbReference>
<dbReference type="AlphaFoldDB" id="A0A085ZB66"/>
<accession>A0A085ZB66</accession>
<name>A0A085ZB66_9FLAO</name>
<dbReference type="RefSeq" id="WP_034706563.1">
    <property type="nucleotide sequence ID" value="NZ_JPRO01000015.1"/>
</dbReference>
<sequence length="111" mass="13580">MRIIDTQTKPDYNRIYQDILDRKYPHKKEECRTLLEKKELSLLDIIQLNDKIFGTKNTETEAFNQQHRSYDRQTIFEILDYQKKNKLNNSQLAHHFKLSRNTVAKWKKMFF</sequence>
<dbReference type="OrthoDB" id="1260127at2"/>
<dbReference type="Proteomes" id="UP000028703">
    <property type="component" value="Unassembled WGS sequence"/>
</dbReference>
<comment type="caution">
    <text evidence="1">The sequence shown here is derived from an EMBL/GenBank/DDBJ whole genome shotgun (WGS) entry which is preliminary data.</text>
</comment>
<protein>
    <submittedName>
        <fullName evidence="1">Transposase</fullName>
    </submittedName>
</protein>
<proteinExistence type="predicted"/>
<dbReference type="InterPro" id="IPR010921">
    <property type="entry name" value="Trp_repressor/repl_initiator"/>
</dbReference>
<dbReference type="eggNOG" id="ENOG5033J1N">
    <property type="taxonomic scope" value="Bacteria"/>
</dbReference>
<evidence type="ECO:0000313" key="1">
    <source>
        <dbReference type="EMBL" id="KFF01680.1"/>
    </source>
</evidence>
<gene>
    <name evidence="1" type="ORF">IX38_16560</name>
</gene>